<dbReference type="EMBL" id="BTRK01000005">
    <property type="protein sequence ID" value="GMR55451.1"/>
    <property type="molecule type" value="Genomic_DNA"/>
</dbReference>
<organism evidence="2 3">
    <name type="scientific">Pristionchus mayeri</name>
    <dbReference type="NCBI Taxonomy" id="1317129"/>
    <lineage>
        <taxon>Eukaryota</taxon>
        <taxon>Metazoa</taxon>
        <taxon>Ecdysozoa</taxon>
        <taxon>Nematoda</taxon>
        <taxon>Chromadorea</taxon>
        <taxon>Rhabditida</taxon>
        <taxon>Rhabditina</taxon>
        <taxon>Diplogasteromorpha</taxon>
        <taxon>Diplogasteroidea</taxon>
        <taxon>Neodiplogasteridae</taxon>
        <taxon>Pristionchus</taxon>
    </lineage>
</organism>
<evidence type="ECO:0000313" key="3">
    <source>
        <dbReference type="Proteomes" id="UP001328107"/>
    </source>
</evidence>
<dbReference type="Proteomes" id="UP001328107">
    <property type="component" value="Unassembled WGS sequence"/>
</dbReference>
<reference evidence="3" key="1">
    <citation type="submission" date="2022-10" db="EMBL/GenBank/DDBJ databases">
        <title>Genome assembly of Pristionchus species.</title>
        <authorList>
            <person name="Yoshida K."/>
            <person name="Sommer R.J."/>
        </authorList>
    </citation>
    <scope>NUCLEOTIDE SEQUENCE [LARGE SCALE GENOMIC DNA]</scope>
    <source>
        <strain evidence="3">RS5460</strain>
    </source>
</reference>
<evidence type="ECO:0000256" key="1">
    <source>
        <dbReference type="SAM" id="MobiDB-lite"/>
    </source>
</evidence>
<gene>
    <name evidence="2" type="ORF">PMAYCL1PPCAC_25646</name>
</gene>
<feature type="region of interest" description="Disordered" evidence="1">
    <location>
        <begin position="1"/>
        <end position="68"/>
    </location>
</feature>
<proteinExistence type="predicted"/>
<sequence length="68" mass="7288">REGNAGDHVGAGSHCELSPFAEGTDGVEQPEGTEGHQQLSSPQEVDHSHASRLRWGGRELERRPLGTS</sequence>
<keyword evidence="3" id="KW-1185">Reference proteome</keyword>
<feature type="non-terminal residue" evidence="2">
    <location>
        <position position="1"/>
    </location>
</feature>
<feature type="compositionally biased region" description="Basic and acidic residues" evidence="1">
    <location>
        <begin position="56"/>
        <end position="68"/>
    </location>
</feature>
<feature type="non-terminal residue" evidence="2">
    <location>
        <position position="68"/>
    </location>
</feature>
<accession>A0AAN5D310</accession>
<protein>
    <submittedName>
        <fullName evidence="2">Uncharacterized protein</fullName>
    </submittedName>
</protein>
<evidence type="ECO:0000313" key="2">
    <source>
        <dbReference type="EMBL" id="GMR55451.1"/>
    </source>
</evidence>
<comment type="caution">
    <text evidence="2">The sequence shown here is derived from an EMBL/GenBank/DDBJ whole genome shotgun (WGS) entry which is preliminary data.</text>
</comment>
<name>A0AAN5D310_9BILA</name>
<dbReference type="AlphaFoldDB" id="A0AAN5D310"/>